<accession>A0A3S3QRZ3</accession>
<dbReference type="PROSITE" id="PS51257">
    <property type="entry name" value="PROKAR_LIPOPROTEIN"/>
    <property type="match status" value="1"/>
</dbReference>
<protein>
    <submittedName>
        <fullName evidence="2">Uncharacterized protein</fullName>
    </submittedName>
</protein>
<feature type="chain" id="PRO_5018527214" evidence="1">
    <location>
        <begin position="19"/>
        <end position="106"/>
    </location>
</feature>
<sequence length="106" mass="11677">MKKLLMLCVCLITFIACTKTPQPENFPQTVELQPQASKKLNNDLTIRFTTVLEDSRCPTGVQCAWEGNAEIMLELSGGDLATVHLNTGGMFPRTEVYNATPSPCRS</sequence>
<dbReference type="EMBL" id="MTKO01000070">
    <property type="protein sequence ID" value="RWX45974.1"/>
    <property type="molecule type" value="Genomic_DNA"/>
</dbReference>
<feature type="signal peptide" evidence="1">
    <location>
        <begin position="1"/>
        <end position="18"/>
    </location>
</feature>
<name>A0A3S3QRZ3_9BACT</name>
<evidence type="ECO:0000313" key="2">
    <source>
        <dbReference type="EMBL" id="RWX45974.1"/>
    </source>
</evidence>
<keyword evidence="1" id="KW-0732">Signal</keyword>
<comment type="caution">
    <text evidence="2">The sequence shown here is derived from an EMBL/GenBank/DDBJ whole genome shotgun (WGS) entry which is preliminary data.</text>
</comment>
<reference evidence="2 3" key="1">
    <citation type="submission" date="2017-01" db="EMBL/GenBank/DDBJ databases">
        <title>The cable genome- insights into the physiology and evolution of filamentous bacteria capable of sulfide oxidation via long distance electron transfer.</title>
        <authorList>
            <person name="Schreiber L."/>
            <person name="Bjerg J.T."/>
            <person name="Boggild A."/>
            <person name="Van De Vossenberg J."/>
            <person name="Meysman F."/>
            <person name="Nielsen L.P."/>
            <person name="Schramm A."/>
            <person name="Kjeldsen K.U."/>
        </authorList>
    </citation>
    <scope>NUCLEOTIDE SEQUENCE [LARGE SCALE GENOMIC DNA]</scope>
    <source>
        <strain evidence="2">MCF</strain>
    </source>
</reference>
<dbReference type="Proteomes" id="UP000287853">
    <property type="component" value="Unassembled WGS sequence"/>
</dbReference>
<dbReference type="AlphaFoldDB" id="A0A3S3QRZ3"/>
<organism evidence="2 3">
    <name type="scientific">Candidatus Electrothrix aarhusensis</name>
    <dbReference type="NCBI Taxonomy" id="1859131"/>
    <lineage>
        <taxon>Bacteria</taxon>
        <taxon>Pseudomonadati</taxon>
        <taxon>Thermodesulfobacteriota</taxon>
        <taxon>Desulfobulbia</taxon>
        <taxon>Desulfobulbales</taxon>
        <taxon>Desulfobulbaceae</taxon>
        <taxon>Candidatus Electrothrix</taxon>
    </lineage>
</organism>
<proteinExistence type="predicted"/>
<gene>
    <name evidence="2" type="ORF">H206_00041</name>
</gene>
<evidence type="ECO:0000256" key="1">
    <source>
        <dbReference type="SAM" id="SignalP"/>
    </source>
</evidence>
<evidence type="ECO:0000313" key="3">
    <source>
        <dbReference type="Proteomes" id="UP000287853"/>
    </source>
</evidence>
<keyword evidence="3" id="KW-1185">Reference proteome</keyword>